<comment type="similarity">
    <text evidence="1">Belongs to the bacterial solute-binding protein 5 family.</text>
</comment>
<evidence type="ECO:0000256" key="2">
    <source>
        <dbReference type="ARBA" id="ARBA00022448"/>
    </source>
</evidence>
<keyword evidence="4" id="KW-0472">Membrane</keyword>
<evidence type="ECO:0000313" key="6">
    <source>
        <dbReference type="EMBL" id="KKP55228.1"/>
    </source>
</evidence>
<protein>
    <recommendedName>
        <fullName evidence="5">Solute-binding protein family 5 domain-containing protein</fullName>
    </recommendedName>
</protein>
<dbReference type="EMBL" id="LBPI01000003">
    <property type="protein sequence ID" value="KKP55228.1"/>
    <property type="molecule type" value="Genomic_DNA"/>
</dbReference>
<dbReference type="GO" id="GO:0043190">
    <property type="term" value="C:ATP-binding cassette (ABC) transporter complex"/>
    <property type="evidence" value="ECO:0007669"/>
    <property type="project" value="InterPro"/>
</dbReference>
<dbReference type="InterPro" id="IPR030678">
    <property type="entry name" value="Peptide/Ni-bd"/>
</dbReference>
<dbReference type="PANTHER" id="PTHR30290:SF9">
    <property type="entry name" value="OLIGOPEPTIDE-BINDING PROTEIN APPA"/>
    <property type="match status" value="1"/>
</dbReference>
<dbReference type="PIRSF" id="PIRSF002741">
    <property type="entry name" value="MppA"/>
    <property type="match status" value="1"/>
</dbReference>
<reference evidence="6 7" key="1">
    <citation type="journal article" date="2015" name="Nature">
        <title>rRNA introns, odd ribosomes, and small enigmatic genomes across a large radiation of phyla.</title>
        <authorList>
            <person name="Brown C.T."/>
            <person name="Hug L.A."/>
            <person name="Thomas B.C."/>
            <person name="Sharon I."/>
            <person name="Castelle C.J."/>
            <person name="Singh A."/>
            <person name="Wilkins M.J."/>
            <person name="Williams K.H."/>
            <person name="Banfield J.F."/>
        </authorList>
    </citation>
    <scope>NUCLEOTIDE SEQUENCE [LARGE SCALE GENOMIC DNA]</scope>
</reference>
<comment type="caution">
    <text evidence="6">The sequence shown here is derived from an EMBL/GenBank/DDBJ whole genome shotgun (WGS) entry which is preliminary data.</text>
</comment>
<keyword evidence="4" id="KW-1133">Transmembrane helix</keyword>
<dbReference type="GO" id="GO:0042597">
    <property type="term" value="C:periplasmic space"/>
    <property type="evidence" value="ECO:0007669"/>
    <property type="project" value="UniProtKB-ARBA"/>
</dbReference>
<accession>A0A0G0AF85</accession>
<dbReference type="InterPro" id="IPR000914">
    <property type="entry name" value="SBP_5_dom"/>
</dbReference>
<evidence type="ECO:0000256" key="4">
    <source>
        <dbReference type="SAM" id="Phobius"/>
    </source>
</evidence>
<keyword evidence="3" id="KW-0732">Signal</keyword>
<dbReference type="Gene3D" id="3.40.190.10">
    <property type="entry name" value="Periplasmic binding protein-like II"/>
    <property type="match status" value="1"/>
</dbReference>
<dbReference type="Proteomes" id="UP000034488">
    <property type="component" value="Unassembled WGS sequence"/>
</dbReference>
<evidence type="ECO:0000313" key="7">
    <source>
        <dbReference type="Proteomes" id="UP000034488"/>
    </source>
</evidence>
<sequence>MSNSENEVIENKKISMKEAFKLIKPSKSAIKVGINGKNKRTFRDWLWDYPNNVVEFFKKTSPLSFIFIFTVLGLGIFSFFRSNIFADLVTSEKTQIFVEGNVGAISSFNPLYITQNVVDSDIQALVFEKFIEISKDGQPKEKIAKDWVVSGDGKTYDFTINLDHKWQDGVPLTIDDVIFTFEIAKELYTEYGDDTIGASLGDVTVNKISEDKLRFTLPESNATFFEAVSVYIVPKHILERIPVTDIAFNSFTRYPLGSGPYEVYRSEPNVVYLKASEYYWVNPKIETFIYRLYSDYDALESAFRNGVLDAMGGTDSGSMSFVNEYSGYLIKEIPLDSRVRMIFFNTRKEKFENKDLRIALNHITNKELLLEQTNLSASISNGPIAKSSWAYSEKNVVTYGYDPVKAQEIFKNAGYTRNENSGYYETEDKKVLSFTLSYYDNNLNNRIANSLKDIWKDEGVVLNLEPLSYTQLTQEIVATRDFELLMYEVETTVDPDQYNLWHSLKSSYPDLNLSGYSYERVDILLEDARRSTKIETRKSSYALFQKYLTQDSPVIFLFNPNYTYVYKEGIQISDIGNINYPYQRFEDVAYWSK</sequence>
<dbReference type="InterPro" id="IPR039424">
    <property type="entry name" value="SBP_5"/>
</dbReference>
<dbReference type="Gene3D" id="3.10.105.10">
    <property type="entry name" value="Dipeptide-binding Protein, Domain 3"/>
    <property type="match status" value="1"/>
</dbReference>
<evidence type="ECO:0000256" key="1">
    <source>
        <dbReference type="ARBA" id="ARBA00005695"/>
    </source>
</evidence>
<keyword evidence="4" id="KW-0812">Transmembrane</keyword>
<dbReference type="Gene3D" id="3.90.76.10">
    <property type="entry name" value="Dipeptide-binding Protein, Domain 1"/>
    <property type="match status" value="1"/>
</dbReference>
<dbReference type="GO" id="GO:1904680">
    <property type="term" value="F:peptide transmembrane transporter activity"/>
    <property type="evidence" value="ECO:0007669"/>
    <property type="project" value="TreeGrafter"/>
</dbReference>
<dbReference type="AlphaFoldDB" id="A0A0G0AF85"/>
<dbReference type="PANTHER" id="PTHR30290">
    <property type="entry name" value="PERIPLASMIC BINDING COMPONENT OF ABC TRANSPORTER"/>
    <property type="match status" value="1"/>
</dbReference>
<organism evidence="6 7">
    <name type="scientific">candidate division WS6 bacterium GW2011_GWB1_33_6</name>
    <dbReference type="NCBI Taxonomy" id="1619088"/>
    <lineage>
        <taxon>Bacteria</taxon>
        <taxon>Candidatus Dojkabacteria</taxon>
    </lineage>
</organism>
<evidence type="ECO:0000256" key="3">
    <source>
        <dbReference type="ARBA" id="ARBA00022729"/>
    </source>
</evidence>
<feature type="domain" description="Solute-binding protein family 5" evidence="5">
    <location>
        <begin position="139"/>
        <end position="506"/>
    </location>
</feature>
<dbReference type="SUPFAM" id="SSF53850">
    <property type="entry name" value="Periplasmic binding protein-like II"/>
    <property type="match status" value="1"/>
</dbReference>
<evidence type="ECO:0000259" key="5">
    <source>
        <dbReference type="Pfam" id="PF00496"/>
    </source>
</evidence>
<keyword evidence="2" id="KW-0813">Transport</keyword>
<proteinExistence type="inferred from homology"/>
<dbReference type="Pfam" id="PF00496">
    <property type="entry name" value="SBP_bac_5"/>
    <property type="match status" value="1"/>
</dbReference>
<gene>
    <name evidence="6" type="ORF">UR47_C0003G0004</name>
</gene>
<dbReference type="GO" id="GO:0015833">
    <property type="term" value="P:peptide transport"/>
    <property type="evidence" value="ECO:0007669"/>
    <property type="project" value="TreeGrafter"/>
</dbReference>
<feature type="transmembrane region" description="Helical" evidence="4">
    <location>
        <begin position="63"/>
        <end position="80"/>
    </location>
</feature>
<name>A0A0G0AF85_9BACT</name>